<dbReference type="SUPFAM" id="SSF52540">
    <property type="entry name" value="P-loop containing nucleoside triphosphate hydrolases"/>
    <property type="match status" value="1"/>
</dbReference>
<keyword evidence="2" id="KW-0677">Repeat</keyword>
<dbReference type="InterPro" id="IPR001867">
    <property type="entry name" value="OmpR/PhoB-type_DNA-bd"/>
</dbReference>
<dbReference type="PANTHER" id="PTHR35807">
    <property type="entry name" value="TRANSCRIPTIONAL REGULATOR REDD-RELATED"/>
    <property type="match status" value="1"/>
</dbReference>
<feature type="compositionally biased region" description="Polar residues" evidence="7">
    <location>
        <begin position="1000"/>
        <end position="1018"/>
    </location>
</feature>
<dbReference type="Pfam" id="PF17874">
    <property type="entry name" value="TPR_MalT"/>
    <property type="match status" value="1"/>
</dbReference>
<keyword evidence="3" id="KW-0805">Transcription regulation</keyword>
<evidence type="ECO:0000256" key="3">
    <source>
        <dbReference type="ARBA" id="ARBA00023015"/>
    </source>
</evidence>
<dbReference type="CDD" id="cd15831">
    <property type="entry name" value="BTAD"/>
    <property type="match status" value="1"/>
</dbReference>
<evidence type="ECO:0000256" key="2">
    <source>
        <dbReference type="ARBA" id="ARBA00022737"/>
    </source>
</evidence>
<feature type="compositionally biased region" description="Low complexity" evidence="7">
    <location>
        <begin position="251"/>
        <end position="261"/>
    </location>
</feature>
<feature type="region of interest" description="Disordered" evidence="7">
    <location>
        <begin position="994"/>
        <end position="1018"/>
    </location>
</feature>
<keyword evidence="4 6" id="KW-0238">DNA-binding</keyword>
<reference evidence="9 10" key="1">
    <citation type="submission" date="2020-08" db="EMBL/GenBank/DDBJ databases">
        <title>Sequencing the genomes of 1000 actinobacteria strains.</title>
        <authorList>
            <person name="Klenk H.-P."/>
        </authorList>
    </citation>
    <scope>NUCLEOTIDE SEQUENCE [LARGE SCALE GENOMIC DNA]</scope>
    <source>
        <strain evidence="9 10">DSM 45486</strain>
    </source>
</reference>
<keyword evidence="9" id="KW-0547">Nucleotide-binding</keyword>
<feature type="compositionally biased region" description="Basic and acidic residues" evidence="7">
    <location>
        <begin position="239"/>
        <end position="250"/>
    </location>
</feature>
<evidence type="ECO:0000256" key="5">
    <source>
        <dbReference type="ARBA" id="ARBA00023163"/>
    </source>
</evidence>
<dbReference type="SMART" id="SM00862">
    <property type="entry name" value="Trans_reg_C"/>
    <property type="match status" value="1"/>
</dbReference>
<evidence type="ECO:0000313" key="9">
    <source>
        <dbReference type="EMBL" id="MBB5808174.1"/>
    </source>
</evidence>
<name>A0A7W9HTI7_9PSEU</name>
<dbReference type="Pfam" id="PF00486">
    <property type="entry name" value="Trans_reg_C"/>
    <property type="match status" value="1"/>
</dbReference>
<dbReference type="GO" id="GO:0006355">
    <property type="term" value="P:regulation of DNA-templated transcription"/>
    <property type="evidence" value="ECO:0007669"/>
    <property type="project" value="InterPro"/>
</dbReference>
<dbReference type="InterPro" id="IPR011990">
    <property type="entry name" value="TPR-like_helical_dom_sf"/>
</dbReference>
<protein>
    <submittedName>
        <fullName evidence="9">DNA-binding SARP family transcriptional activator/predicted negative regulator of RcsB-dependent stress response/energy-coupling factor transporter ATP-binding protein EcfA2</fullName>
    </submittedName>
</protein>
<dbReference type="InterPro" id="IPR036388">
    <property type="entry name" value="WH-like_DNA-bd_sf"/>
</dbReference>
<evidence type="ECO:0000259" key="8">
    <source>
        <dbReference type="PROSITE" id="PS51755"/>
    </source>
</evidence>
<dbReference type="SMART" id="SM01043">
    <property type="entry name" value="BTAD"/>
    <property type="match status" value="1"/>
</dbReference>
<accession>A0A7W9HTI7</accession>
<dbReference type="InterPro" id="IPR027417">
    <property type="entry name" value="P-loop_NTPase"/>
</dbReference>
<dbReference type="Proteomes" id="UP000552097">
    <property type="component" value="Unassembled WGS sequence"/>
</dbReference>
<feature type="DNA-binding region" description="OmpR/PhoB-type" evidence="6">
    <location>
        <begin position="1"/>
        <end position="88"/>
    </location>
</feature>
<dbReference type="SMART" id="SM00028">
    <property type="entry name" value="TPR"/>
    <property type="match status" value="6"/>
</dbReference>
<dbReference type="Gene3D" id="1.10.10.10">
    <property type="entry name" value="Winged helix-like DNA-binding domain superfamily/Winged helix DNA-binding domain"/>
    <property type="match status" value="2"/>
</dbReference>
<dbReference type="GO" id="GO:0000160">
    <property type="term" value="P:phosphorelay signal transduction system"/>
    <property type="evidence" value="ECO:0007669"/>
    <property type="project" value="InterPro"/>
</dbReference>
<dbReference type="RefSeq" id="WP_184928112.1">
    <property type="nucleotide sequence ID" value="NZ_JACHMO010000001.1"/>
</dbReference>
<comment type="similarity">
    <text evidence="1">Belongs to the AfsR/DnrI/RedD regulatory family.</text>
</comment>
<dbReference type="AlphaFoldDB" id="A0A7W9HTI7"/>
<dbReference type="GO" id="GO:0003677">
    <property type="term" value="F:DNA binding"/>
    <property type="evidence" value="ECO:0007669"/>
    <property type="project" value="UniProtKB-UniRule"/>
</dbReference>
<keyword evidence="9" id="KW-0067">ATP-binding</keyword>
<dbReference type="GO" id="GO:0043531">
    <property type="term" value="F:ADP binding"/>
    <property type="evidence" value="ECO:0007669"/>
    <property type="project" value="InterPro"/>
</dbReference>
<dbReference type="InterPro" id="IPR016032">
    <property type="entry name" value="Sig_transdc_resp-reg_C-effctor"/>
</dbReference>
<organism evidence="9 10">
    <name type="scientific">Saccharothrix ecbatanensis</name>
    <dbReference type="NCBI Taxonomy" id="1105145"/>
    <lineage>
        <taxon>Bacteria</taxon>
        <taxon>Bacillati</taxon>
        <taxon>Actinomycetota</taxon>
        <taxon>Actinomycetes</taxon>
        <taxon>Pseudonocardiales</taxon>
        <taxon>Pseudonocardiaceae</taxon>
        <taxon>Saccharothrix</taxon>
    </lineage>
</organism>
<dbReference type="PANTHER" id="PTHR35807:SF1">
    <property type="entry name" value="TRANSCRIPTIONAL REGULATOR REDD"/>
    <property type="match status" value="1"/>
</dbReference>
<evidence type="ECO:0000256" key="6">
    <source>
        <dbReference type="PROSITE-ProRule" id="PRU01091"/>
    </source>
</evidence>
<dbReference type="Pfam" id="PF00931">
    <property type="entry name" value="NB-ARC"/>
    <property type="match status" value="1"/>
</dbReference>
<dbReference type="EMBL" id="JACHMO010000001">
    <property type="protein sequence ID" value="MBB5808174.1"/>
    <property type="molecule type" value="Genomic_DNA"/>
</dbReference>
<keyword evidence="5" id="KW-0804">Transcription</keyword>
<feature type="domain" description="OmpR/PhoB-type" evidence="8">
    <location>
        <begin position="1"/>
        <end position="88"/>
    </location>
</feature>
<dbReference type="InterPro" id="IPR041617">
    <property type="entry name" value="TPR_MalT"/>
</dbReference>
<dbReference type="Gene3D" id="1.10.8.430">
    <property type="entry name" value="Helical domain of apoptotic protease-activating factors"/>
    <property type="match status" value="1"/>
</dbReference>
<feature type="region of interest" description="Disordered" evidence="7">
    <location>
        <begin position="239"/>
        <end position="262"/>
    </location>
</feature>
<dbReference type="Gene3D" id="1.25.40.10">
    <property type="entry name" value="Tetratricopeptide repeat domain"/>
    <property type="match status" value="2"/>
</dbReference>
<dbReference type="InterPro" id="IPR002182">
    <property type="entry name" value="NB-ARC"/>
</dbReference>
<evidence type="ECO:0000256" key="4">
    <source>
        <dbReference type="ARBA" id="ARBA00023125"/>
    </source>
</evidence>
<proteinExistence type="inferred from homology"/>
<dbReference type="PROSITE" id="PS51755">
    <property type="entry name" value="OMPR_PHOB"/>
    <property type="match status" value="1"/>
</dbReference>
<evidence type="ECO:0000256" key="7">
    <source>
        <dbReference type="SAM" id="MobiDB-lite"/>
    </source>
</evidence>
<dbReference type="GO" id="GO:0005524">
    <property type="term" value="F:ATP binding"/>
    <property type="evidence" value="ECO:0007669"/>
    <property type="project" value="UniProtKB-KW"/>
</dbReference>
<dbReference type="Pfam" id="PF03704">
    <property type="entry name" value="BTAD"/>
    <property type="match status" value="1"/>
</dbReference>
<dbReference type="InterPro" id="IPR005158">
    <property type="entry name" value="BTAD"/>
</dbReference>
<dbReference type="PRINTS" id="PR00364">
    <property type="entry name" value="DISEASERSIST"/>
</dbReference>
<dbReference type="InterPro" id="IPR051677">
    <property type="entry name" value="AfsR-DnrI-RedD_regulator"/>
</dbReference>
<dbReference type="InterPro" id="IPR042197">
    <property type="entry name" value="Apaf_helical"/>
</dbReference>
<dbReference type="SUPFAM" id="SSF46894">
    <property type="entry name" value="C-terminal effector domain of the bipartite response regulators"/>
    <property type="match status" value="1"/>
</dbReference>
<dbReference type="SUPFAM" id="SSF48452">
    <property type="entry name" value="TPR-like"/>
    <property type="match status" value="3"/>
</dbReference>
<evidence type="ECO:0000313" key="10">
    <source>
        <dbReference type="Proteomes" id="UP000552097"/>
    </source>
</evidence>
<keyword evidence="10" id="KW-1185">Reference proteome</keyword>
<evidence type="ECO:0000256" key="1">
    <source>
        <dbReference type="ARBA" id="ARBA00005820"/>
    </source>
</evidence>
<gene>
    <name evidence="9" type="ORF">F4560_007942</name>
</gene>
<comment type="caution">
    <text evidence="9">The sequence shown here is derived from an EMBL/GenBank/DDBJ whole genome shotgun (WGS) entry which is preliminary data.</text>
</comment>
<sequence length="1018" mass="110244">MEFKVLGPVEAWVDGSLVAVGGPKPKTLLALLAIHAGRVVSLDQLVDAMWGEQPPDQSRSAIYTYVSSLRRELGDVLSRSGGGYLLSADLDEVDLHVFTSEVTEGRKALAEGDLKGAAVRFATALGAWRGTPLGGAQGAWAEGERSRLEEMRLAALEDRFDADLAIGRGEPLVAELSAAVAENPLRERLRSQLMLALHQAGRQADALACYQEGRRVLLDELGLEPGPALRATHERVLRGDADTRSADARSADAASRAAPTPSQLPFDIGDFTGRVAEQERLVARLTAETGAAQVCAISGQPGAGKSTLAAHVAHVVRDHFADGQLYANLRGVQVVPADPAEVLAGFLRALGVADPAIPAELEERSQLYRTLVADRRVLIVLDDARDERQIRPLLPGGATCALLVSSRERLGALSGAAQLHLRVLRDDEAVELLDRVVGDDRVPAEPDAAEEIVRLCGNLPLALRIAGARLAARPQWKLSRLAERLGVQRRVLQELTLGDLEVRGSLALSYDGLGERERTALRRLGLLDVSTFGGWLLAPLLDCDPDEAEEVVERLVDSQLLDIATTDDGAALRYRLHDLTRAFARERGEAEEPLEQARAACARAAEAWLSLVELAGSRMSHANFGGTPVALDPRYFDGAVADDVIADPEGWFDAEQSGLVRVVERVSELDLTDVATRLAATLCSSRFSVRNLFGQWRRTHSSALEAARRTGDRAGEARLLSGLGWLSYEQDRFDEAASYYGQALDAFQEGDDALGEAATRLSLSTVLRERGELDRAVELLDQALAVLRSYDEPGLVAQALHGLGRVLTERGALDQALEKCSQTLDSYRESGDRRSEAIALRSVGIVHRAAGRWDEAAEYCAEAVRVLQALDDRLMSAYAVQALAKVRIRQGRADAVRSDLFECLSTCGEMQDDFGQALVLRTLGELEIAAGRPDMARRYLDQALHRWAALSLPVWRARTLRDLSTALTALGEPAAADEAWTEALRIFVAHGGREAREPRPSTTAVPGRTSWTDSVKVS</sequence>
<dbReference type="InterPro" id="IPR019734">
    <property type="entry name" value="TPR_rpt"/>
</dbReference>
<dbReference type="Gene3D" id="3.40.50.300">
    <property type="entry name" value="P-loop containing nucleotide triphosphate hydrolases"/>
    <property type="match status" value="1"/>
</dbReference>